<feature type="transmembrane region" description="Helical" evidence="1">
    <location>
        <begin position="33"/>
        <end position="55"/>
    </location>
</feature>
<evidence type="ECO:0000256" key="1">
    <source>
        <dbReference type="SAM" id="Phobius"/>
    </source>
</evidence>
<keyword evidence="1" id="KW-0472">Membrane</keyword>
<evidence type="ECO:0000313" key="3">
    <source>
        <dbReference type="Proteomes" id="UP001443914"/>
    </source>
</evidence>
<sequence>MKMATKTSIRYQSNDKNDEDNGWCSFILGPKDYSMVCLPVSVVLLLLVGFGLVIFQLSIPPFKFNLVSVDVASMTISNNSMSADLKVTLNFSTNEYRDDLTMVDPLVVLIKYGDEILSSAMMDPFYAMPQQNKTIQFDINVRAYDLKVVTVDSMAKDLAVNQAIEFKFIFQGRYWVGSTSPDGMLVTCDGVNIKFSPAVNFTAGSMIDRQRQANTN</sequence>
<dbReference type="AlphaFoldDB" id="A0AAW1K5I5"/>
<evidence type="ECO:0008006" key="4">
    <source>
        <dbReference type="Google" id="ProtNLM"/>
    </source>
</evidence>
<evidence type="ECO:0000313" key="2">
    <source>
        <dbReference type="EMBL" id="KAK9713157.1"/>
    </source>
</evidence>
<protein>
    <recommendedName>
        <fullName evidence="4">Late embryogenesis abundant protein LEA-2 subgroup domain-containing protein</fullName>
    </recommendedName>
</protein>
<name>A0AAW1K5I5_SAPOF</name>
<keyword evidence="1" id="KW-0812">Transmembrane</keyword>
<comment type="caution">
    <text evidence="2">The sequence shown here is derived from an EMBL/GenBank/DDBJ whole genome shotgun (WGS) entry which is preliminary data.</text>
</comment>
<gene>
    <name evidence="2" type="ORF">RND81_06G007600</name>
</gene>
<keyword evidence="3" id="KW-1185">Reference proteome</keyword>
<proteinExistence type="predicted"/>
<dbReference type="Proteomes" id="UP001443914">
    <property type="component" value="Unassembled WGS sequence"/>
</dbReference>
<keyword evidence="1" id="KW-1133">Transmembrane helix</keyword>
<dbReference type="EMBL" id="JBDFQZ010000006">
    <property type="protein sequence ID" value="KAK9713157.1"/>
    <property type="molecule type" value="Genomic_DNA"/>
</dbReference>
<accession>A0AAW1K5I5</accession>
<reference evidence="2" key="1">
    <citation type="submission" date="2024-03" db="EMBL/GenBank/DDBJ databases">
        <title>WGS assembly of Saponaria officinalis var. Norfolk2.</title>
        <authorList>
            <person name="Jenkins J."/>
            <person name="Shu S."/>
            <person name="Grimwood J."/>
            <person name="Barry K."/>
            <person name="Goodstein D."/>
            <person name="Schmutz J."/>
            <person name="Leebens-Mack J."/>
            <person name="Osbourn A."/>
        </authorList>
    </citation>
    <scope>NUCLEOTIDE SEQUENCE [LARGE SCALE GENOMIC DNA]</scope>
    <source>
        <strain evidence="2">JIC</strain>
    </source>
</reference>
<organism evidence="2 3">
    <name type="scientific">Saponaria officinalis</name>
    <name type="common">Common soapwort</name>
    <name type="synonym">Lychnis saponaria</name>
    <dbReference type="NCBI Taxonomy" id="3572"/>
    <lineage>
        <taxon>Eukaryota</taxon>
        <taxon>Viridiplantae</taxon>
        <taxon>Streptophyta</taxon>
        <taxon>Embryophyta</taxon>
        <taxon>Tracheophyta</taxon>
        <taxon>Spermatophyta</taxon>
        <taxon>Magnoliopsida</taxon>
        <taxon>eudicotyledons</taxon>
        <taxon>Gunneridae</taxon>
        <taxon>Pentapetalae</taxon>
        <taxon>Caryophyllales</taxon>
        <taxon>Caryophyllaceae</taxon>
        <taxon>Caryophylleae</taxon>
        <taxon>Saponaria</taxon>
    </lineage>
</organism>